<name>A0ABQ4YG55_9ASTR</name>
<evidence type="ECO:0000256" key="1">
    <source>
        <dbReference type="SAM" id="Phobius"/>
    </source>
</evidence>
<evidence type="ECO:0000259" key="2">
    <source>
        <dbReference type="Pfam" id="PF07727"/>
    </source>
</evidence>
<sequence>MESNEDKTNYYNEYIEADRKVRRLAQEAQLQLEHGYRYGTLTRYKAWLVANGSTQVEGIDVDETFSPVVKPGTIQTVLSLAISRYWHVHQLDVKNAFLHGDLSETIYMHQPPGFRDSTHPDYEFSMTDLGSLNYFMGHLLHEIFSRMFLSQRKYAMEILERAHMLHCNPSRTLVDTESKLSDDGAPQVCLYMHDPREPHFLALKRVLWYVRGTLDPGLQLFSSFTTSLVAYSDVDWDGCPTTRRSTSEYCVFLGNNLLAWPSKRQSTLSRSKSDSASAYEAYRDDIHFVRDWLCWVRLGFFMFFMLSAAVIFIKRLPSPLLKEFSYILCVRCPLVSLREVFSLGY</sequence>
<comment type="caution">
    <text evidence="3">The sequence shown here is derived from an EMBL/GenBank/DDBJ whole genome shotgun (WGS) entry which is preliminary data.</text>
</comment>
<evidence type="ECO:0000313" key="3">
    <source>
        <dbReference type="EMBL" id="GJS75922.1"/>
    </source>
</evidence>
<dbReference type="Proteomes" id="UP001151760">
    <property type="component" value="Unassembled WGS sequence"/>
</dbReference>
<evidence type="ECO:0000313" key="4">
    <source>
        <dbReference type="Proteomes" id="UP001151760"/>
    </source>
</evidence>
<gene>
    <name evidence="3" type="ORF">Tco_0725803</name>
</gene>
<proteinExistence type="predicted"/>
<keyword evidence="1" id="KW-0472">Membrane</keyword>
<protein>
    <submittedName>
        <fullName evidence="3">Ribonuclease H-like domain-containing protein</fullName>
    </submittedName>
</protein>
<dbReference type="PANTHER" id="PTHR11439">
    <property type="entry name" value="GAG-POL-RELATED RETROTRANSPOSON"/>
    <property type="match status" value="1"/>
</dbReference>
<dbReference type="Pfam" id="PF07727">
    <property type="entry name" value="RVT_2"/>
    <property type="match status" value="1"/>
</dbReference>
<keyword evidence="4" id="KW-1185">Reference proteome</keyword>
<organism evidence="3 4">
    <name type="scientific">Tanacetum coccineum</name>
    <dbReference type="NCBI Taxonomy" id="301880"/>
    <lineage>
        <taxon>Eukaryota</taxon>
        <taxon>Viridiplantae</taxon>
        <taxon>Streptophyta</taxon>
        <taxon>Embryophyta</taxon>
        <taxon>Tracheophyta</taxon>
        <taxon>Spermatophyta</taxon>
        <taxon>Magnoliopsida</taxon>
        <taxon>eudicotyledons</taxon>
        <taxon>Gunneridae</taxon>
        <taxon>Pentapetalae</taxon>
        <taxon>asterids</taxon>
        <taxon>campanulids</taxon>
        <taxon>Asterales</taxon>
        <taxon>Asteraceae</taxon>
        <taxon>Asteroideae</taxon>
        <taxon>Anthemideae</taxon>
        <taxon>Anthemidinae</taxon>
        <taxon>Tanacetum</taxon>
    </lineage>
</organism>
<feature type="transmembrane region" description="Helical" evidence="1">
    <location>
        <begin position="295"/>
        <end position="313"/>
    </location>
</feature>
<dbReference type="PANTHER" id="PTHR11439:SF524">
    <property type="entry name" value="RNA-DIRECTED DNA POLYMERASE, PROTEIN KINASE RLK-PELLE-DLSV FAMILY"/>
    <property type="match status" value="1"/>
</dbReference>
<feature type="domain" description="Reverse transcriptase Ty1/copia-type" evidence="2">
    <location>
        <begin position="42"/>
        <end position="117"/>
    </location>
</feature>
<accession>A0ABQ4YG55</accession>
<dbReference type="InterPro" id="IPR013103">
    <property type="entry name" value="RVT_2"/>
</dbReference>
<keyword evidence="1" id="KW-1133">Transmembrane helix</keyword>
<reference evidence="3" key="2">
    <citation type="submission" date="2022-01" db="EMBL/GenBank/DDBJ databases">
        <authorList>
            <person name="Yamashiro T."/>
            <person name="Shiraishi A."/>
            <person name="Satake H."/>
            <person name="Nakayama K."/>
        </authorList>
    </citation>
    <scope>NUCLEOTIDE SEQUENCE</scope>
</reference>
<reference evidence="3" key="1">
    <citation type="journal article" date="2022" name="Int. J. Mol. Sci.">
        <title>Draft Genome of Tanacetum Coccineum: Genomic Comparison of Closely Related Tanacetum-Family Plants.</title>
        <authorList>
            <person name="Yamashiro T."/>
            <person name="Shiraishi A."/>
            <person name="Nakayama K."/>
            <person name="Satake H."/>
        </authorList>
    </citation>
    <scope>NUCLEOTIDE SEQUENCE</scope>
</reference>
<dbReference type="EMBL" id="BQNB010010338">
    <property type="protein sequence ID" value="GJS75922.1"/>
    <property type="molecule type" value="Genomic_DNA"/>
</dbReference>
<keyword evidence="1" id="KW-0812">Transmembrane</keyword>